<evidence type="ECO:0000313" key="2">
    <source>
        <dbReference type="Proteomes" id="UP000218785"/>
    </source>
</evidence>
<proteinExistence type="predicted"/>
<dbReference type="InterPro" id="IPR002763">
    <property type="entry name" value="DUF72"/>
</dbReference>
<dbReference type="Gene3D" id="3.20.20.410">
    <property type="entry name" value="Protein of unknown function UPF0759"/>
    <property type="match status" value="1"/>
</dbReference>
<dbReference type="PANTHER" id="PTHR30348">
    <property type="entry name" value="UNCHARACTERIZED PROTEIN YECE"/>
    <property type="match status" value="1"/>
</dbReference>
<dbReference type="RefSeq" id="WP_096576137.1">
    <property type="nucleotide sequence ID" value="NZ_CAWNJS010000001.1"/>
</dbReference>
<dbReference type="Pfam" id="PF01904">
    <property type="entry name" value="DUF72"/>
    <property type="match status" value="1"/>
</dbReference>
<accession>A0A1Z4MYT1</accession>
<gene>
    <name evidence="1" type="ORF">NIES37_25550</name>
</gene>
<dbReference type="InterPro" id="IPR036520">
    <property type="entry name" value="UPF0759_sf"/>
</dbReference>
<evidence type="ECO:0000313" key="1">
    <source>
        <dbReference type="EMBL" id="BAY98603.1"/>
    </source>
</evidence>
<dbReference type="EMBL" id="AP018248">
    <property type="protein sequence ID" value="BAY98603.1"/>
    <property type="molecule type" value="Genomic_DNA"/>
</dbReference>
<protein>
    <recommendedName>
        <fullName evidence="3">DUF72 domain-containing protein</fullName>
    </recommendedName>
</protein>
<reference evidence="1 2" key="1">
    <citation type="submission" date="2017-06" db="EMBL/GenBank/DDBJ databases">
        <title>Genome sequencing of cyanobaciteial culture collection at National Institute for Environmental Studies (NIES).</title>
        <authorList>
            <person name="Hirose Y."/>
            <person name="Shimura Y."/>
            <person name="Fujisawa T."/>
            <person name="Nakamura Y."/>
            <person name="Kawachi M."/>
        </authorList>
    </citation>
    <scope>NUCLEOTIDE SEQUENCE [LARGE SCALE GENOMIC DNA]</scope>
    <source>
        <strain evidence="1 2">NIES-37</strain>
    </source>
</reference>
<dbReference type="Proteomes" id="UP000218785">
    <property type="component" value="Chromosome"/>
</dbReference>
<dbReference type="AlphaFoldDB" id="A0A1Z4MYT1"/>
<dbReference type="PANTHER" id="PTHR30348:SF9">
    <property type="entry name" value="UPF0759 PROTEIN YECE"/>
    <property type="match status" value="1"/>
</dbReference>
<sequence>MTNDKPVKFLIGCAVWAYKGWVGELYPSGTRTAEFLSLYSRRFTTVEGNTTFYAIPNQETVTRWATETPPGFEFCLKLPRDITHQGLLQPYIPAALQFLENMRPLGKRLGPIFAQLPPSYAPILIEDLAIFLEAWPRTVAPLALEVRHPDWFKEPHASNLTALLEKLNVGRVLLDSRPIYTGDDDPQLNSERRKPKLPVQFSVTAPFTLIRFISHPNLSVNQPFMEEWVTQIQQWLQAGVQIYFFVHCPIEERSPSTARHFQNLLEQNGVAVPSLPWNNLDHTPNQLSLWDL</sequence>
<dbReference type="KEGG" id="ttq:NIES37_25550"/>
<organism evidence="1 2">
    <name type="scientific">Tolypothrix tenuis PCC 7101</name>
    <dbReference type="NCBI Taxonomy" id="231146"/>
    <lineage>
        <taxon>Bacteria</taxon>
        <taxon>Bacillati</taxon>
        <taxon>Cyanobacteriota</taxon>
        <taxon>Cyanophyceae</taxon>
        <taxon>Nostocales</taxon>
        <taxon>Tolypothrichaceae</taxon>
        <taxon>Tolypothrix</taxon>
    </lineage>
</organism>
<keyword evidence="2" id="KW-1185">Reference proteome</keyword>
<evidence type="ECO:0008006" key="3">
    <source>
        <dbReference type="Google" id="ProtNLM"/>
    </source>
</evidence>
<name>A0A1Z4MYT1_9CYAN</name>
<dbReference type="SUPFAM" id="SSF117396">
    <property type="entry name" value="TM1631-like"/>
    <property type="match status" value="1"/>
</dbReference>